<feature type="region of interest" description="Disordered" evidence="1">
    <location>
        <begin position="185"/>
        <end position="209"/>
    </location>
</feature>
<reference evidence="2 3" key="1">
    <citation type="journal article" date="2019" name="Nat. Microbiol.">
        <title>Mediterranean grassland soil C-N compound turnover is dependent on rainfall and depth, and is mediated by genomically divergent microorganisms.</title>
        <authorList>
            <person name="Diamond S."/>
            <person name="Andeer P.F."/>
            <person name="Li Z."/>
            <person name="Crits-Christoph A."/>
            <person name="Burstein D."/>
            <person name="Anantharaman K."/>
            <person name="Lane K.R."/>
            <person name="Thomas B.C."/>
            <person name="Pan C."/>
            <person name="Northen T.R."/>
            <person name="Banfield J.F."/>
        </authorList>
    </citation>
    <scope>NUCLEOTIDE SEQUENCE [LARGE SCALE GENOMIC DNA]</scope>
    <source>
        <strain evidence="2">WS_3</strain>
    </source>
</reference>
<evidence type="ECO:0000256" key="1">
    <source>
        <dbReference type="SAM" id="MobiDB-lite"/>
    </source>
</evidence>
<organism evidence="2 3">
    <name type="scientific">Eiseniibacteriota bacterium</name>
    <dbReference type="NCBI Taxonomy" id="2212470"/>
    <lineage>
        <taxon>Bacteria</taxon>
        <taxon>Candidatus Eiseniibacteriota</taxon>
    </lineage>
</organism>
<gene>
    <name evidence="2" type="ORF">E6K73_13990</name>
</gene>
<proteinExistence type="predicted"/>
<sequence length="406" mass="43422">MKRFLVPVVAVVLLSGWASNSARRVKVATEESARLSAPTTPLSSYGRFDLKPMEMSVDVATDAAKAAVATDLEARVHARVQPVLAQWNAQGANSPASDKVLTVQPRAMKIRIIGGATRLFAGALAGESSIDMDLELRDEATGAVIAKPRIIRSAGAVAGAFSVGATDRNLLDYIADIARQYLEDNRKPTPPSPHVAVAPTTPLRSSHTGVAGTWSGTLQGQQGAYPLTITFKGDGTYHATSGSMNAGSLDGTWQLRGGDVVWEADTTGRTGRATVQEANGRRTLRIVPDDGTYIVELTPIVPFDLRTWLPGNWIGSGGGYELTIKSNLTWEYTSTVGGSWFASGTARIEDPGTIVLEGWFRASHSIGAPEGLTMTLRRYGESLTGEFRLSRTWHVTFSRPGRPGTK</sequence>
<dbReference type="AlphaFoldDB" id="A0A538S7C7"/>
<comment type="caution">
    <text evidence="2">The sequence shown here is derived from an EMBL/GenBank/DDBJ whole genome shotgun (WGS) entry which is preliminary data.</text>
</comment>
<evidence type="ECO:0008006" key="4">
    <source>
        <dbReference type="Google" id="ProtNLM"/>
    </source>
</evidence>
<dbReference type="Proteomes" id="UP000320184">
    <property type="component" value="Unassembled WGS sequence"/>
</dbReference>
<name>A0A538S7C7_UNCEI</name>
<protein>
    <recommendedName>
        <fullName evidence="4">DUF4410 domain-containing protein</fullName>
    </recommendedName>
</protein>
<dbReference type="EMBL" id="VBOT01000194">
    <property type="protein sequence ID" value="TMQ47226.1"/>
    <property type="molecule type" value="Genomic_DNA"/>
</dbReference>
<accession>A0A538S7C7</accession>
<evidence type="ECO:0000313" key="3">
    <source>
        <dbReference type="Proteomes" id="UP000320184"/>
    </source>
</evidence>
<evidence type="ECO:0000313" key="2">
    <source>
        <dbReference type="EMBL" id="TMQ47226.1"/>
    </source>
</evidence>